<dbReference type="Gene3D" id="3.30.160.60">
    <property type="entry name" value="Classic Zinc Finger"/>
    <property type="match status" value="2"/>
</dbReference>
<keyword evidence="2 4" id="KW-0863">Zinc-finger</keyword>
<dbReference type="PROSITE" id="PS00028">
    <property type="entry name" value="ZINC_FINGER_C2H2_1"/>
    <property type="match status" value="1"/>
</dbReference>
<evidence type="ECO:0000256" key="1">
    <source>
        <dbReference type="ARBA" id="ARBA00022723"/>
    </source>
</evidence>
<dbReference type="PROSITE" id="PS50157">
    <property type="entry name" value="ZINC_FINGER_C2H2_2"/>
    <property type="match status" value="2"/>
</dbReference>
<dbReference type="SMART" id="SM00355">
    <property type="entry name" value="ZnF_C2H2"/>
    <property type="match status" value="2"/>
</dbReference>
<organism evidence="7">
    <name type="scientific">Spongospora subterranea</name>
    <dbReference type="NCBI Taxonomy" id="70186"/>
    <lineage>
        <taxon>Eukaryota</taxon>
        <taxon>Sar</taxon>
        <taxon>Rhizaria</taxon>
        <taxon>Endomyxa</taxon>
        <taxon>Phytomyxea</taxon>
        <taxon>Plasmodiophorida</taxon>
        <taxon>Plasmodiophoridae</taxon>
        <taxon>Spongospora</taxon>
    </lineage>
</organism>
<dbReference type="FunFam" id="3.30.160.60:FF:002343">
    <property type="entry name" value="Zinc finger protein 33A"/>
    <property type="match status" value="1"/>
</dbReference>
<accession>A0A0H5QKC9</accession>
<dbReference type="GO" id="GO:0008270">
    <property type="term" value="F:zinc ion binding"/>
    <property type="evidence" value="ECO:0007669"/>
    <property type="project" value="UniProtKB-KW"/>
</dbReference>
<evidence type="ECO:0000256" key="4">
    <source>
        <dbReference type="PROSITE-ProRule" id="PRU00042"/>
    </source>
</evidence>
<name>A0A0H5QKC9_9EUKA</name>
<dbReference type="SUPFAM" id="SSF57667">
    <property type="entry name" value="beta-beta-alpha zinc fingers"/>
    <property type="match status" value="1"/>
</dbReference>
<feature type="region of interest" description="Disordered" evidence="5">
    <location>
        <begin position="111"/>
        <end position="137"/>
    </location>
</feature>
<evidence type="ECO:0000259" key="6">
    <source>
        <dbReference type="PROSITE" id="PS50157"/>
    </source>
</evidence>
<evidence type="ECO:0000256" key="5">
    <source>
        <dbReference type="SAM" id="MobiDB-lite"/>
    </source>
</evidence>
<dbReference type="GO" id="GO:0000981">
    <property type="term" value="F:DNA-binding transcription factor activity, RNA polymerase II-specific"/>
    <property type="evidence" value="ECO:0007669"/>
    <property type="project" value="TreeGrafter"/>
</dbReference>
<dbReference type="Pfam" id="PF00096">
    <property type="entry name" value="zf-C2H2"/>
    <property type="match status" value="1"/>
</dbReference>
<dbReference type="InterPro" id="IPR036236">
    <property type="entry name" value="Znf_C2H2_sf"/>
</dbReference>
<protein>
    <recommendedName>
        <fullName evidence="6">C2H2-type domain-containing protein</fullName>
    </recommendedName>
</protein>
<keyword evidence="1" id="KW-0479">Metal-binding</keyword>
<dbReference type="EMBL" id="HACM01001634">
    <property type="protein sequence ID" value="CRZ02076.1"/>
    <property type="molecule type" value="Transcribed_RNA"/>
</dbReference>
<dbReference type="InterPro" id="IPR013087">
    <property type="entry name" value="Znf_C2H2_type"/>
</dbReference>
<feature type="domain" description="C2H2-type" evidence="6">
    <location>
        <begin position="200"/>
        <end position="228"/>
    </location>
</feature>
<dbReference type="PANTHER" id="PTHR23235">
    <property type="entry name" value="KRUEPPEL-LIKE TRANSCRIPTION FACTOR"/>
    <property type="match status" value="1"/>
</dbReference>
<keyword evidence="3" id="KW-0862">Zinc</keyword>
<feature type="domain" description="C2H2-type" evidence="6">
    <location>
        <begin position="173"/>
        <end position="199"/>
    </location>
</feature>
<evidence type="ECO:0000256" key="2">
    <source>
        <dbReference type="ARBA" id="ARBA00022771"/>
    </source>
</evidence>
<dbReference type="GO" id="GO:0000978">
    <property type="term" value="F:RNA polymerase II cis-regulatory region sequence-specific DNA binding"/>
    <property type="evidence" value="ECO:0007669"/>
    <property type="project" value="TreeGrafter"/>
</dbReference>
<dbReference type="PANTHER" id="PTHR23235:SF120">
    <property type="entry name" value="KRUPPEL-LIKE FACTOR 15"/>
    <property type="match status" value="1"/>
</dbReference>
<sequence>MDEWPDSTDVREFFSSHVQSETRLEADRLDAIVQSLLNEGLGTFGVLRAIIREFANDDNMSPAKVLQRCVEPPLPLGVCYVLAKYLQSQKPNLNQLSAMSLLVQATKANGIPESSSDEEDFLDDGRSGSMSRGSGTMKPAKAINVVTAKIEPSQNMQSKVVGQTTSIRHSGTHACPYCPKRFQYCHLQDHIRSHTGEKPFRCPHCKKFFSRNSTMRRHVKRLHKMPPPASQHVPPHIPSFVQ</sequence>
<dbReference type="AlphaFoldDB" id="A0A0H5QKC9"/>
<evidence type="ECO:0000313" key="7">
    <source>
        <dbReference type="EMBL" id="CRZ02077.1"/>
    </source>
</evidence>
<proteinExistence type="predicted"/>
<dbReference type="EMBL" id="HACM01001635">
    <property type="protein sequence ID" value="CRZ02077.1"/>
    <property type="molecule type" value="Transcribed_RNA"/>
</dbReference>
<evidence type="ECO:0000256" key="3">
    <source>
        <dbReference type="ARBA" id="ARBA00022833"/>
    </source>
</evidence>
<reference evidence="7" key="1">
    <citation type="submission" date="2015-04" db="EMBL/GenBank/DDBJ databases">
        <title>The genome sequence of the plant pathogenic Rhizarian Plasmodiophora brassicae reveals insights in its biotrophic life cycle and the origin of chitin synthesis.</title>
        <authorList>
            <person name="Schwelm A."/>
            <person name="Fogelqvist J."/>
            <person name="Knaust A."/>
            <person name="Julke S."/>
            <person name="Lilja T."/>
            <person name="Dhandapani V."/>
            <person name="Bonilla-Rosso G."/>
            <person name="Karlsson M."/>
            <person name="Shevchenko A."/>
            <person name="Choi S.R."/>
            <person name="Kim H.G."/>
            <person name="Park J.Y."/>
            <person name="Lim Y.P."/>
            <person name="Ludwig-Muller J."/>
            <person name="Dixelius C."/>
        </authorList>
    </citation>
    <scope>NUCLEOTIDE SEQUENCE</scope>
    <source>
        <tissue evidence="7">Potato root galls</tissue>
    </source>
</reference>